<dbReference type="EMBL" id="BMEA01000002">
    <property type="protein sequence ID" value="GGB80098.1"/>
    <property type="molecule type" value="Genomic_DNA"/>
</dbReference>
<accession>A0A8H9FSW8</accession>
<feature type="transmembrane region" description="Helical" evidence="2">
    <location>
        <begin position="88"/>
        <end position="106"/>
    </location>
</feature>
<feature type="compositionally biased region" description="Basic and acidic residues" evidence="1">
    <location>
        <begin position="243"/>
        <end position="256"/>
    </location>
</feature>
<reference evidence="3" key="1">
    <citation type="journal article" date="2014" name="Int. J. Syst. Evol. Microbiol.">
        <title>Complete genome sequence of Corynebacterium casei LMG S-19264T (=DSM 44701T), isolated from a smear-ripened cheese.</title>
        <authorList>
            <consortium name="US DOE Joint Genome Institute (JGI-PGF)"/>
            <person name="Walter F."/>
            <person name="Albersmeier A."/>
            <person name="Kalinowski J."/>
            <person name="Ruckert C."/>
        </authorList>
    </citation>
    <scope>NUCLEOTIDE SEQUENCE</scope>
    <source>
        <strain evidence="3">CGMCC 1.10749</strain>
    </source>
</reference>
<organism evidence="3 4">
    <name type="scientific">Knoellia flava</name>
    <dbReference type="NCBI Taxonomy" id="913969"/>
    <lineage>
        <taxon>Bacteria</taxon>
        <taxon>Bacillati</taxon>
        <taxon>Actinomycetota</taxon>
        <taxon>Actinomycetes</taxon>
        <taxon>Micrococcales</taxon>
        <taxon>Intrasporangiaceae</taxon>
        <taxon>Knoellia</taxon>
    </lineage>
</organism>
<proteinExistence type="predicted"/>
<evidence type="ECO:0000313" key="4">
    <source>
        <dbReference type="Proteomes" id="UP000628079"/>
    </source>
</evidence>
<evidence type="ECO:0000256" key="2">
    <source>
        <dbReference type="SAM" id="Phobius"/>
    </source>
</evidence>
<feature type="region of interest" description="Disordered" evidence="1">
    <location>
        <begin position="196"/>
        <end position="256"/>
    </location>
</feature>
<feature type="transmembrane region" description="Helical" evidence="2">
    <location>
        <begin position="118"/>
        <end position="145"/>
    </location>
</feature>
<feature type="transmembrane region" description="Helical" evidence="2">
    <location>
        <begin position="165"/>
        <end position="188"/>
    </location>
</feature>
<reference evidence="3" key="2">
    <citation type="submission" date="2020-09" db="EMBL/GenBank/DDBJ databases">
        <authorList>
            <person name="Sun Q."/>
            <person name="Zhou Y."/>
        </authorList>
    </citation>
    <scope>NUCLEOTIDE SEQUENCE</scope>
    <source>
        <strain evidence="3">CGMCC 1.10749</strain>
    </source>
</reference>
<dbReference type="AlphaFoldDB" id="A0A8H9FSW8"/>
<name>A0A8H9FSW8_9MICO</name>
<gene>
    <name evidence="3" type="ORF">GCM10011314_19650</name>
</gene>
<evidence type="ECO:0000256" key="1">
    <source>
        <dbReference type="SAM" id="MobiDB-lite"/>
    </source>
</evidence>
<dbReference type="Proteomes" id="UP000628079">
    <property type="component" value="Unassembled WGS sequence"/>
</dbReference>
<feature type="transmembrane region" description="Helical" evidence="2">
    <location>
        <begin position="28"/>
        <end position="52"/>
    </location>
</feature>
<comment type="caution">
    <text evidence="3">The sequence shown here is derived from an EMBL/GenBank/DDBJ whole genome shotgun (WGS) entry which is preliminary data.</text>
</comment>
<sequence length="256" mass="27107">MAQVRSVRAEGRGPMDLRAMSTERLVGVTARLLAAAAVLVAIGLGLVARIMWQQTGQSFGEDGTPTDLGMDLATRITLMVFETGYRPLPMQALLASVLLAAAVAAFHRKAASARLGSLRWEVLGAGVVVLVAVVVLFLAHLYVLTADDSASRASGYLGPQSVTPLLLGNVSILIAALGVMAVATLWWLRSGPLPDDADESADEVEDEDEDEDSGDGDDTGPVGSSRSAREVRDDPGIDAPVDYSRDWSPEDFRPPH</sequence>
<evidence type="ECO:0000313" key="3">
    <source>
        <dbReference type="EMBL" id="GGB80098.1"/>
    </source>
</evidence>
<keyword evidence="2" id="KW-1133">Transmembrane helix</keyword>
<protein>
    <submittedName>
        <fullName evidence="3">Uncharacterized protein</fullName>
    </submittedName>
</protein>
<feature type="compositionally biased region" description="Acidic residues" evidence="1">
    <location>
        <begin position="196"/>
        <end position="218"/>
    </location>
</feature>
<keyword evidence="2" id="KW-0812">Transmembrane</keyword>
<keyword evidence="2" id="KW-0472">Membrane</keyword>